<keyword evidence="3" id="KW-1185">Reference proteome</keyword>
<dbReference type="EMBL" id="BPLR01002843">
    <property type="protein sequence ID" value="GIX78492.1"/>
    <property type="molecule type" value="Genomic_DNA"/>
</dbReference>
<reference evidence="2 3" key="1">
    <citation type="submission" date="2021-06" db="EMBL/GenBank/DDBJ databases">
        <title>Caerostris extrusa draft genome.</title>
        <authorList>
            <person name="Kono N."/>
            <person name="Arakawa K."/>
        </authorList>
    </citation>
    <scope>NUCLEOTIDE SEQUENCE [LARGE SCALE GENOMIC DNA]</scope>
</reference>
<feature type="region of interest" description="Disordered" evidence="1">
    <location>
        <begin position="45"/>
        <end position="72"/>
    </location>
</feature>
<accession>A0AAV4N4J1</accession>
<organism evidence="2 3">
    <name type="scientific">Caerostris extrusa</name>
    <name type="common">Bark spider</name>
    <name type="synonym">Caerostris bankana</name>
    <dbReference type="NCBI Taxonomy" id="172846"/>
    <lineage>
        <taxon>Eukaryota</taxon>
        <taxon>Metazoa</taxon>
        <taxon>Ecdysozoa</taxon>
        <taxon>Arthropoda</taxon>
        <taxon>Chelicerata</taxon>
        <taxon>Arachnida</taxon>
        <taxon>Araneae</taxon>
        <taxon>Araneomorphae</taxon>
        <taxon>Entelegynae</taxon>
        <taxon>Araneoidea</taxon>
        <taxon>Araneidae</taxon>
        <taxon>Caerostris</taxon>
    </lineage>
</organism>
<protein>
    <submittedName>
        <fullName evidence="2">Uncharacterized protein</fullName>
    </submittedName>
</protein>
<dbReference type="AlphaFoldDB" id="A0AAV4N4J1"/>
<proteinExistence type="predicted"/>
<sequence>MDPLAKDDTFMRALTKVDPELRRKTALKIKSRIACCVRRWANKTRITGEHTSGSTPKRPENNDAETDNECSTERVKTIIHFPPIT</sequence>
<comment type="caution">
    <text evidence="2">The sequence shown here is derived from an EMBL/GenBank/DDBJ whole genome shotgun (WGS) entry which is preliminary data.</text>
</comment>
<gene>
    <name evidence="2" type="ORF">CEXT_129591</name>
</gene>
<name>A0AAV4N4J1_CAEEX</name>
<evidence type="ECO:0000256" key="1">
    <source>
        <dbReference type="SAM" id="MobiDB-lite"/>
    </source>
</evidence>
<evidence type="ECO:0000313" key="2">
    <source>
        <dbReference type="EMBL" id="GIX78492.1"/>
    </source>
</evidence>
<dbReference type="Proteomes" id="UP001054945">
    <property type="component" value="Unassembled WGS sequence"/>
</dbReference>
<evidence type="ECO:0000313" key="3">
    <source>
        <dbReference type="Proteomes" id="UP001054945"/>
    </source>
</evidence>